<evidence type="ECO:0000313" key="3">
    <source>
        <dbReference type="Proteomes" id="UP000008782"/>
    </source>
</evidence>
<evidence type="ECO:0000256" key="1">
    <source>
        <dbReference type="SAM" id="MobiDB-lite"/>
    </source>
</evidence>
<sequence>MQLPDRITSNPFNSNKCTILCNANLSDPDFDFFRVSTNAAIDNHAGKRKPPRPLPPSPTPSPPPPCATGLEKEQD</sequence>
<dbReference type="Proteomes" id="UP000008782">
    <property type="component" value="Unassembled WGS sequence"/>
</dbReference>
<dbReference type="RefSeq" id="XP_008097206.1">
    <property type="nucleotide sequence ID" value="XM_008099015.1"/>
</dbReference>
<organism evidence="3">
    <name type="scientific">Colletotrichum graminicola (strain M1.001 / M2 / FGSC 10212)</name>
    <name type="common">Maize anthracnose fungus</name>
    <name type="synonym">Glomerella graminicola</name>
    <dbReference type="NCBI Taxonomy" id="645133"/>
    <lineage>
        <taxon>Eukaryota</taxon>
        <taxon>Fungi</taxon>
        <taxon>Dikarya</taxon>
        <taxon>Ascomycota</taxon>
        <taxon>Pezizomycotina</taxon>
        <taxon>Sordariomycetes</taxon>
        <taxon>Hypocreomycetidae</taxon>
        <taxon>Glomerellales</taxon>
        <taxon>Glomerellaceae</taxon>
        <taxon>Colletotrichum</taxon>
        <taxon>Colletotrichum graminicola species complex</taxon>
    </lineage>
</organism>
<feature type="region of interest" description="Disordered" evidence="1">
    <location>
        <begin position="41"/>
        <end position="75"/>
    </location>
</feature>
<protein>
    <submittedName>
        <fullName evidence="2">Uncharacterized protein</fullName>
    </submittedName>
</protein>
<proteinExistence type="predicted"/>
<dbReference type="VEuPathDB" id="FungiDB:GLRG_08330"/>
<name>E3QQP8_COLGM</name>
<dbReference type="GeneID" id="24413695"/>
<reference evidence="3" key="1">
    <citation type="journal article" date="2012" name="Nat. Genet.">
        <title>Lifestyle transitions in plant pathogenic Colletotrichum fungi deciphered by genome and transcriptome analyses.</title>
        <authorList>
            <person name="O'Connell R.J."/>
            <person name="Thon M.R."/>
            <person name="Hacquard S."/>
            <person name="Amyotte S.G."/>
            <person name="Kleemann J."/>
            <person name="Torres M.F."/>
            <person name="Damm U."/>
            <person name="Buiate E.A."/>
            <person name="Epstein L."/>
            <person name="Alkan N."/>
            <person name="Altmueller J."/>
            <person name="Alvarado-Balderrama L."/>
            <person name="Bauser C.A."/>
            <person name="Becker C."/>
            <person name="Birren B.W."/>
            <person name="Chen Z."/>
            <person name="Choi J."/>
            <person name="Crouch J.A."/>
            <person name="Duvick J.P."/>
            <person name="Farman M.A."/>
            <person name="Gan P."/>
            <person name="Heiman D."/>
            <person name="Henrissat B."/>
            <person name="Howard R.J."/>
            <person name="Kabbage M."/>
            <person name="Koch C."/>
            <person name="Kracher B."/>
            <person name="Kubo Y."/>
            <person name="Law A.D."/>
            <person name="Lebrun M.-H."/>
            <person name="Lee Y.-H."/>
            <person name="Miyara I."/>
            <person name="Moore N."/>
            <person name="Neumann U."/>
            <person name="Nordstroem K."/>
            <person name="Panaccione D.G."/>
            <person name="Panstruga R."/>
            <person name="Place M."/>
            <person name="Proctor R.H."/>
            <person name="Prusky D."/>
            <person name="Rech G."/>
            <person name="Reinhardt R."/>
            <person name="Rollins J.A."/>
            <person name="Rounsley S."/>
            <person name="Schardl C.L."/>
            <person name="Schwartz D.C."/>
            <person name="Shenoy N."/>
            <person name="Shirasu K."/>
            <person name="Sikhakolli U.R."/>
            <person name="Stueber K."/>
            <person name="Sukno S.A."/>
            <person name="Sweigard J.A."/>
            <person name="Takano Y."/>
            <person name="Takahara H."/>
            <person name="Trail F."/>
            <person name="van der Does H.C."/>
            <person name="Voll L.M."/>
            <person name="Will I."/>
            <person name="Young S."/>
            <person name="Zeng Q."/>
            <person name="Zhang J."/>
            <person name="Zhou S."/>
            <person name="Dickman M.B."/>
            <person name="Schulze-Lefert P."/>
            <person name="Ver Loren van Themaat E."/>
            <person name="Ma L.-J."/>
            <person name="Vaillancourt L.J."/>
        </authorList>
    </citation>
    <scope>NUCLEOTIDE SEQUENCE [LARGE SCALE GENOMIC DNA]</scope>
    <source>
        <strain evidence="3">M1.001 / M2 / FGSC 10212</strain>
    </source>
</reference>
<accession>E3QQP8</accession>
<feature type="compositionally biased region" description="Pro residues" evidence="1">
    <location>
        <begin position="52"/>
        <end position="66"/>
    </location>
</feature>
<evidence type="ECO:0000313" key="2">
    <source>
        <dbReference type="EMBL" id="EFQ33186.1"/>
    </source>
</evidence>
<dbReference type="AlphaFoldDB" id="E3QQP8"/>
<dbReference type="HOGENOM" id="CLU_2670927_0_0_1"/>
<gene>
    <name evidence="2" type="ORF">GLRG_08330</name>
</gene>
<keyword evidence="3" id="KW-1185">Reference proteome</keyword>
<dbReference type="EMBL" id="GG697368">
    <property type="protein sequence ID" value="EFQ33186.1"/>
    <property type="molecule type" value="Genomic_DNA"/>
</dbReference>